<dbReference type="SUPFAM" id="SSF81345">
    <property type="entry name" value="ABC transporter involved in vitamin B12 uptake, BtuC"/>
    <property type="match status" value="1"/>
</dbReference>
<keyword evidence="3" id="KW-0813">Transport</keyword>
<dbReference type="Pfam" id="PF01032">
    <property type="entry name" value="FecCD"/>
    <property type="match status" value="1"/>
</dbReference>
<feature type="transmembrane region" description="Helical" evidence="8">
    <location>
        <begin position="332"/>
        <end position="350"/>
    </location>
</feature>
<feature type="transmembrane region" description="Helical" evidence="8">
    <location>
        <begin position="86"/>
        <end position="108"/>
    </location>
</feature>
<evidence type="ECO:0000313" key="10">
    <source>
        <dbReference type="EMBL" id="EJZ81893.1"/>
    </source>
</evidence>
<evidence type="ECO:0000256" key="4">
    <source>
        <dbReference type="ARBA" id="ARBA00022475"/>
    </source>
</evidence>
<evidence type="ECO:0000256" key="7">
    <source>
        <dbReference type="ARBA" id="ARBA00023136"/>
    </source>
</evidence>
<dbReference type="InterPro" id="IPR000522">
    <property type="entry name" value="ABC_transptr_permease_BtuC"/>
</dbReference>
<dbReference type="CDD" id="cd06550">
    <property type="entry name" value="TM_ABC_iron-siderophores_like"/>
    <property type="match status" value="1"/>
</dbReference>
<gene>
    <name evidence="9" type="primary">hmuU</name>
    <name evidence="9" type="ORF">BN46_0984</name>
    <name evidence="10" type="ORF">HMPREF9719_01189</name>
</gene>
<evidence type="ECO:0000256" key="6">
    <source>
        <dbReference type="ARBA" id="ARBA00022989"/>
    </source>
</evidence>
<dbReference type="PANTHER" id="PTHR30472">
    <property type="entry name" value="FERRIC ENTEROBACTIN TRANSPORT SYSTEM PERMEASE PROTEIN"/>
    <property type="match status" value="1"/>
</dbReference>
<dbReference type="EMBL" id="CAJZ01000134">
    <property type="protein sequence ID" value="CCI83712.1"/>
    <property type="molecule type" value="Genomic_DNA"/>
</dbReference>
<dbReference type="Proteomes" id="UP000011016">
    <property type="component" value="Unassembled WGS sequence"/>
</dbReference>
<dbReference type="STRING" id="29321.AAV33_06370"/>
<dbReference type="InterPro" id="IPR037294">
    <property type="entry name" value="ABC_BtuC-like"/>
</dbReference>
<proteinExistence type="inferred from homology"/>
<comment type="subcellular location">
    <subcellularLocation>
        <location evidence="1">Cell membrane</location>
        <topology evidence="1">Multi-pass membrane protein</topology>
    </subcellularLocation>
</comment>
<evidence type="ECO:0000256" key="8">
    <source>
        <dbReference type="SAM" id="Phobius"/>
    </source>
</evidence>
<dbReference type="Proteomes" id="UP000006078">
    <property type="component" value="Unassembled WGS sequence"/>
</dbReference>
<evidence type="ECO:0000256" key="1">
    <source>
        <dbReference type="ARBA" id="ARBA00004651"/>
    </source>
</evidence>
<feature type="transmembrane region" description="Helical" evidence="8">
    <location>
        <begin position="258"/>
        <end position="289"/>
    </location>
</feature>
<dbReference type="GO" id="GO:0022857">
    <property type="term" value="F:transmembrane transporter activity"/>
    <property type="evidence" value="ECO:0007669"/>
    <property type="project" value="InterPro"/>
</dbReference>
<dbReference type="eggNOG" id="COG0609">
    <property type="taxonomic scope" value="Bacteria"/>
</dbReference>
<feature type="transmembrane region" description="Helical" evidence="8">
    <location>
        <begin position="115"/>
        <end position="137"/>
    </location>
</feature>
<dbReference type="EMBL" id="AHAE01000053">
    <property type="protein sequence ID" value="EJZ81893.1"/>
    <property type="molecule type" value="Genomic_DNA"/>
</dbReference>
<feature type="transmembrane region" description="Helical" evidence="8">
    <location>
        <begin position="215"/>
        <end position="237"/>
    </location>
</feature>
<evidence type="ECO:0000313" key="11">
    <source>
        <dbReference type="Proteomes" id="UP000006078"/>
    </source>
</evidence>
<keyword evidence="4" id="KW-1003">Cell membrane</keyword>
<feature type="transmembrane region" description="Helical" evidence="8">
    <location>
        <begin position="143"/>
        <end position="161"/>
    </location>
</feature>
<dbReference type="GO" id="GO:0033214">
    <property type="term" value="P:siderophore-iron import into cell"/>
    <property type="evidence" value="ECO:0007669"/>
    <property type="project" value="TreeGrafter"/>
</dbReference>
<evidence type="ECO:0000313" key="9">
    <source>
        <dbReference type="EMBL" id="CCI83712.1"/>
    </source>
</evidence>
<dbReference type="AlphaFoldDB" id="I7L9C2"/>
<feature type="transmembrane region" description="Helical" evidence="8">
    <location>
        <begin position="29"/>
        <end position="54"/>
    </location>
</feature>
<protein>
    <submittedName>
        <fullName evidence="9">Hemin transport system permease protein</fullName>
    </submittedName>
</protein>
<dbReference type="FunFam" id="1.10.3470.10:FF:000001">
    <property type="entry name" value="Vitamin B12 ABC transporter permease BtuC"/>
    <property type="match status" value="1"/>
</dbReference>
<keyword evidence="7 8" id="KW-0472">Membrane</keyword>
<evidence type="ECO:0000256" key="2">
    <source>
        <dbReference type="ARBA" id="ARBA00007935"/>
    </source>
</evidence>
<reference evidence="9 12" key="1">
    <citation type="journal article" date="2012" name="J. Bacteriol.">
        <title>Draft Genome Sequence of Turicella otitidis ATCC 51513, Isolated from Middle Ear Fluid from a Child with Otitis Media.</title>
        <authorList>
            <person name="Brinkrolf K."/>
            <person name="Schneider J."/>
            <person name="Knecht M."/>
            <person name="Ruckert C."/>
            <person name="Tauch A."/>
        </authorList>
    </citation>
    <scope>NUCLEOTIDE SEQUENCE [LARGE SCALE GENOMIC DNA]</scope>
    <source>
        <strain evidence="9 12">ATCC 51513</strain>
    </source>
</reference>
<accession>I7L9C2</accession>
<feature type="transmembrane region" description="Helical" evidence="8">
    <location>
        <begin position="173"/>
        <end position="195"/>
    </location>
</feature>
<dbReference type="PANTHER" id="PTHR30472:SF25">
    <property type="entry name" value="ABC TRANSPORTER PERMEASE PROTEIN MJ0876-RELATED"/>
    <property type="match status" value="1"/>
</dbReference>
<comment type="caution">
    <text evidence="9">The sequence shown here is derived from an EMBL/GenBank/DDBJ whole genome shotgun (WGS) entry which is preliminary data.</text>
</comment>
<reference evidence="10 11" key="2">
    <citation type="submission" date="2012-08" db="EMBL/GenBank/DDBJ databases">
        <title>The Genome Sequence of Turicella otitidis ATCC 51513.</title>
        <authorList>
            <consortium name="The Broad Institute Genome Sequencing Platform"/>
            <person name="Earl A."/>
            <person name="Ward D."/>
            <person name="Feldgarden M."/>
            <person name="Gevers D."/>
            <person name="Huys G."/>
            <person name="Walker B."/>
            <person name="Young S.K."/>
            <person name="Zeng Q."/>
            <person name="Gargeya S."/>
            <person name="Fitzgerald M."/>
            <person name="Haas B."/>
            <person name="Abouelleil A."/>
            <person name="Alvarado L."/>
            <person name="Arachchi H.M."/>
            <person name="Berlin A.M."/>
            <person name="Chapman S.B."/>
            <person name="Goldberg J."/>
            <person name="Griggs A."/>
            <person name="Gujja S."/>
            <person name="Hansen M."/>
            <person name="Howarth C."/>
            <person name="Imamovic A."/>
            <person name="Larimer J."/>
            <person name="McCowen C."/>
            <person name="Montmayeur A."/>
            <person name="Murphy C."/>
            <person name="Neiman D."/>
            <person name="Pearson M."/>
            <person name="Priest M."/>
            <person name="Roberts A."/>
            <person name="Saif S."/>
            <person name="Shea T."/>
            <person name="Sisk P."/>
            <person name="Sykes S."/>
            <person name="Wortman J."/>
            <person name="Nusbaum C."/>
            <person name="Birren B."/>
        </authorList>
    </citation>
    <scope>NUCLEOTIDE SEQUENCE [LARGE SCALE GENOMIC DNA]</scope>
    <source>
        <strain evidence="10 11">ATCC 51513</strain>
    </source>
</reference>
<keyword evidence="11" id="KW-1185">Reference proteome</keyword>
<keyword evidence="5 8" id="KW-0812">Transmembrane</keyword>
<dbReference type="Gene3D" id="1.10.3470.10">
    <property type="entry name" value="ABC transporter involved in vitamin B12 uptake, BtuC"/>
    <property type="match status" value="1"/>
</dbReference>
<sequence>MAQTDTDTAHAAEERAGEEALRRRRRARAWLFVALVVALVVTGLVSIVSGQYTVPVGDLPRILLAGPNGVADTTDSVVWRIRVPRLVLGLIVGAALGVAGALMQAVFANPLAEPSVIGVTSGAGVGAAIAIVLNVAWLGTMTVPAFAFVTALATAAAVYALARFGGRVHVINLILTGIAVNAVCGAAISFLVYIAPATAREQIVFWQMGSLNGSQWRHVGVVALVALVGFLVALRLGSRLDALALGDGAARHIGVNVAALRTVAIVAAALLTAAAVAFAGLIGFVGLIVPHIIRSVTGPANTVLVPASALGGAALIGLSDVVARTIIPFADLPIGIFTALVGGPTFFILLRRMMRKGRGL</sequence>
<organism evidence="9 12">
    <name type="scientific">Corynebacterium otitidis ATCC 51513</name>
    <dbReference type="NCBI Taxonomy" id="883169"/>
    <lineage>
        <taxon>Bacteria</taxon>
        <taxon>Bacillati</taxon>
        <taxon>Actinomycetota</taxon>
        <taxon>Actinomycetes</taxon>
        <taxon>Mycobacteriales</taxon>
        <taxon>Corynebacteriaceae</taxon>
        <taxon>Corynebacterium</taxon>
    </lineage>
</organism>
<comment type="similarity">
    <text evidence="2">Belongs to the binding-protein-dependent transport system permease family. FecCD subfamily.</text>
</comment>
<dbReference type="PATRIC" id="fig|883169.3.peg.1148"/>
<evidence type="ECO:0000256" key="5">
    <source>
        <dbReference type="ARBA" id="ARBA00022692"/>
    </source>
</evidence>
<keyword evidence="6 8" id="KW-1133">Transmembrane helix</keyword>
<evidence type="ECO:0000256" key="3">
    <source>
        <dbReference type="ARBA" id="ARBA00022448"/>
    </source>
</evidence>
<dbReference type="GO" id="GO:0005886">
    <property type="term" value="C:plasma membrane"/>
    <property type="evidence" value="ECO:0007669"/>
    <property type="project" value="UniProtKB-SubCell"/>
</dbReference>
<dbReference type="OrthoDB" id="9782305at2"/>
<dbReference type="HOGENOM" id="CLU_013016_0_3_11"/>
<dbReference type="RefSeq" id="WP_004601079.1">
    <property type="nucleotide sequence ID" value="NZ_HF541867.1"/>
</dbReference>
<evidence type="ECO:0000313" key="12">
    <source>
        <dbReference type="Proteomes" id="UP000011016"/>
    </source>
</evidence>
<name>I7L9C2_9CORY</name>